<feature type="compositionally biased region" description="Gly residues" evidence="1">
    <location>
        <begin position="308"/>
        <end position="321"/>
    </location>
</feature>
<evidence type="ECO:0000256" key="1">
    <source>
        <dbReference type="SAM" id="MobiDB-lite"/>
    </source>
</evidence>
<accession>A0ABN9UHW3</accession>
<dbReference type="EMBL" id="CAUYUJ010015882">
    <property type="protein sequence ID" value="CAK0859247.1"/>
    <property type="molecule type" value="Genomic_DNA"/>
</dbReference>
<proteinExistence type="predicted"/>
<feature type="region of interest" description="Disordered" evidence="1">
    <location>
        <begin position="208"/>
        <end position="237"/>
    </location>
</feature>
<organism evidence="2 3">
    <name type="scientific">Prorocentrum cordatum</name>
    <dbReference type="NCBI Taxonomy" id="2364126"/>
    <lineage>
        <taxon>Eukaryota</taxon>
        <taxon>Sar</taxon>
        <taxon>Alveolata</taxon>
        <taxon>Dinophyceae</taxon>
        <taxon>Prorocentrales</taxon>
        <taxon>Prorocentraceae</taxon>
        <taxon>Prorocentrum</taxon>
    </lineage>
</organism>
<dbReference type="Proteomes" id="UP001189429">
    <property type="component" value="Unassembled WGS sequence"/>
</dbReference>
<keyword evidence="3" id="KW-1185">Reference proteome</keyword>
<evidence type="ECO:0000313" key="2">
    <source>
        <dbReference type="EMBL" id="CAK0859247.1"/>
    </source>
</evidence>
<sequence>MIAAEAGRNAKYLKGRPRVVQKFTRDRIAGNDDVVKVVIMVDGDDAGEKVLRMSAFGQLAFGGKHVAKHMCNVLQAIGLSSGENEYYAIGASRCAGRGIKGMLEDWNVACKLKVKAEGVPIEGWVEWIRGQLAPEDDPGSAPAIPVQQEVGAAAGDRAAGGPMPALGLMALTTAASTPTPSGQGARFQTIVHASGAVTARPSLVAAATAPAGGGVPPARPANDPLGPTRPVPAVSSGARLAPWSGGGACAGGTVPAGAAQGASPPVVFRPGQAGACAGGAAGHSQPAGGYATYVRPQGAPAPHAPAAPGGGPGGQAGAARA</sequence>
<protein>
    <submittedName>
        <fullName evidence="2">Uncharacterized protein</fullName>
    </submittedName>
</protein>
<evidence type="ECO:0000313" key="3">
    <source>
        <dbReference type="Proteomes" id="UP001189429"/>
    </source>
</evidence>
<gene>
    <name evidence="2" type="ORF">PCOR1329_LOCUS48670</name>
</gene>
<feature type="compositionally biased region" description="Low complexity" evidence="1">
    <location>
        <begin position="295"/>
        <end position="307"/>
    </location>
</feature>
<name>A0ABN9UHW3_9DINO</name>
<feature type="region of interest" description="Disordered" evidence="1">
    <location>
        <begin position="275"/>
        <end position="321"/>
    </location>
</feature>
<comment type="caution">
    <text evidence="2">The sequence shown here is derived from an EMBL/GenBank/DDBJ whole genome shotgun (WGS) entry which is preliminary data.</text>
</comment>
<reference evidence="2" key="1">
    <citation type="submission" date="2023-10" db="EMBL/GenBank/DDBJ databases">
        <authorList>
            <person name="Chen Y."/>
            <person name="Shah S."/>
            <person name="Dougan E. K."/>
            <person name="Thang M."/>
            <person name="Chan C."/>
        </authorList>
    </citation>
    <scope>NUCLEOTIDE SEQUENCE [LARGE SCALE GENOMIC DNA]</scope>
</reference>